<comment type="function">
    <text evidence="8">Has a dual role in the assembly of mitochondrial ATPase.</text>
</comment>
<evidence type="ECO:0000313" key="9">
    <source>
        <dbReference type="EMBL" id="SSD60039.1"/>
    </source>
</evidence>
<evidence type="ECO:0000256" key="8">
    <source>
        <dbReference type="RuleBase" id="RU364057"/>
    </source>
</evidence>
<dbReference type="InterPro" id="IPR019165">
    <property type="entry name" value="Peptidase_M76_ATP23"/>
</dbReference>
<gene>
    <name evidence="9" type="ORF">SCODWIG_01800</name>
</gene>
<accession>A0A376B646</accession>
<evidence type="ECO:0000313" key="10">
    <source>
        <dbReference type="Proteomes" id="UP000262825"/>
    </source>
</evidence>
<dbReference type="GO" id="GO:0034982">
    <property type="term" value="P:mitochondrial protein processing"/>
    <property type="evidence" value="ECO:0007669"/>
    <property type="project" value="TreeGrafter"/>
</dbReference>
<proteinExistence type="inferred from homology"/>
<dbReference type="GO" id="GO:0004222">
    <property type="term" value="F:metalloendopeptidase activity"/>
    <property type="evidence" value="ECO:0007669"/>
    <property type="project" value="InterPro"/>
</dbReference>
<dbReference type="EC" id="3.4.24.-" evidence="8"/>
<dbReference type="GO" id="GO:0033615">
    <property type="term" value="P:mitochondrial proton-transporting ATP synthase complex assembly"/>
    <property type="evidence" value="ECO:0007669"/>
    <property type="project" value="TreeGrafter"/>
</dbReference>
<dbReference type="PANTHER" id="PTHR21711:SF0">
    <property type="entry name" value="MITOCHONDRIAL INNER MEMBRANE PROTEASE ATP23 HOMOLOG"/>
    <property type="match status" value="1"/>
</dbReference>
<evidence type="ECO:0000256" key="5">
    <source>
        <dbReference type="ARBA" id="ARBA00022723"/>
    </source>
</evidence>
<protein>
    <recommendedName>
        <fullName evidence="3 8">Mitochondrial inner membrane protease ATP23</fullName>
        <ecNumber evidence="8">3.4.24.-</ecNumber>
    </recommendedName>
</protein>
<keyword evidence="4 8" id="KW-0645">Protease</keyword>
<keyword evidence="8" id="KW-0496">Mitochondrion</keyword>
<keyword evidence="5 8" id="KW-0479">Metal-binding</keyword>
<dbReference type="EMBL" id="UFAJ01000257">
    <property type="protein sequence ID" value="SSD60039.1"/>
    <property type="molecule type" value="Genomic_DNA"/>
</dbReference>
<evidence type="ECO:0000256" key="2">
    <source>
        <dbReference type="ARBA" id="ARBA00009915"/>
    </source>
</evidence>
<comment type="similarity">
    <text evidence="2 8">Belongs to the peptidase M76 family.</text>
</comment>
<evidence type="ECO:0000256" key="7">
    <source>
        <dbReference type="ARBA" id="ARBA00023049"/>
    </source>
</evidence>
<name>A0A376B646_9ASCO</name>
<dbReference type="Proteomes" id="UP000262825">
    <property type="component" value="Unassembled WGS sequence"/>
</dbReference>
<dbReference type="PANTHER" id="PTHR21711">
    <property type="entry name" value="MITOCHONDRIAL INNER MEMBRANE PROTEASE"/>
    <property type="match status" value="1"/>
</dbReference>
<evidence type="ECO:0000256" key="4">
    <source>
        <dbReference type="ARBA" id="ARBA00022670"/>
    </source>
</evidence>
<sequence length="271" mass="31712">MSSNNNNSNNNNESGFEYWRRTLQYRTGLGLTSELKESYEKDYGSIINRKNCEECYKYRDWMLQYSPTVIFMIQQIEKLSRSDPKYSEIVHKLESNLNLDNSASTSDLSKELNTVDKNITNTNIFNPSKQIICDICPDMTKSGGFHPMFGILICANRLKDKWHLEDTLSHELVHYYDNIKFKVDWLNLKHHACSEIRASTLSGECRFMQEFSRRMGVMKISKGFQECVKRRAILSVMGNPNCKSKEHAEKVVDEVWESCFNDTRPFETIYR</sequence>
<keyword evidence="6 8" id="KW-0378">Hydrolase</keyword>
<keyword evidence="8" id="KW-0472">Membrane</keyword>
<evidence type="ECO:0000256" key="6">
    <source>
        <dbReference type="ARBA" id="ARBA00022801"/>
    </source>
</evidence>
<evidence type="ECO:0000256" key="3">
    <source>
        <dbReference type="ARBA" id="ARBA00014615"/>
    </source>
</evidence>
<reference evidence="10" key="1">
    <citation type="submission" date="2018-06" db="EMBL/GenBank/DDBJ databases">
        <authorList>
            <person name="Guldener U."/>
        </authorList>
    </citation>
    <scope>NUCLEOTIDE SEQUENCE [LARGE SCALE GENOMIC DNA]</scope>
    <source>
        <strain evidence="10">UTAD17</strain>
    </source>
</reference>
<dbReference type="VEuPathDB" id="FungiDB:SCODWIG_01800"/>
<organism evidence="9 10">
    <name type="scientific">Saccharomycodes ludwigii</name>
    <dbReference type="NCBI Taxonomy" id="36035"/>
    <lineage>
        <taxon>Eukaryota</taxon>
        <taxon>Fungi</taxon>
        <taxon>Dikarya</taxon>
        <taxon>Ascomycota</taxon>
        <taxon>Saccharomycotina</taxon>
        <taxon>Saccharomycetes</taxon>
        <taxon>Saccharomycodales</taxon>
        <taxon>Saccharomycodaceae</taxon>
        <taxon>Saccharomycodes</taxon>
    </lineage>
</organism>
<evidence type="ECO:0000256" key="1">
    <source>
        <dbReference type="ARBA" id="ARBA00004137"/>
    </source>
</evidence>
<dbReference type="GO" id="GO:0046872">
    <property type="term" value="F:metal ion binding"/>
    <property type="evidence" value="ECO:0007669"/>
    <property type="project" value="UniProtKB-KW"/>
</dbReference>
<dbReference type="GO" id="GO:0005743">
    <property type="term" value="C:mitochondrial inner membrane"/>
    <property type="evidence" value="ECO:0007669"/>
    <property type="project" value="UniProtKB-SubCell"/>
</dbReference>
<dbReference type="AlphaFoldDB" id="A0A376B646"/>
<keyword evidence="10" id="KW-1185">Reference proteome</keyword>
<comment type="subcellular location">
    <subcellularLocation>
        <location evidence="1 8">Mitochondrion inner membrane</location>
        <topology evidence="1 8">Peripheral membrane protein</topology>
        <orientation evidence="1 8">Intermembrane side</orientation>
    </subcellularLocation>
</comment>
<keyword evidence="8" id="KW-0999">Mitochondrion inner membrane</keyword>
<keyword evidence="7 8" id="KW-0482">Metalloprotease</keyword>
<dbReference type="Pfam" id="PF09768">
    <property type="entry name" value="Peptidase_M76"/>
    <property type="match status" value="1"/>
</dbReference>